<dbReference type="GO" id="GO:0034039">
    <property type="term" value="F:8-oxo-7,8-dihydroguanine DNA N-glycosylase activity"/>
    <property type="evidence" value="ECO:0007669"/>
    <property type="project" value="TreeGrafter"/>
</dbReference>
<keyword evidence="13" id="KW-0326">Glycosidase</keyword>
<dbReference type="GO" id="GO:0006284">
    <property type="term" value="P:base-excision repair"/>
    <property type="evidence" value="ECO:0007669"/>
    <property type="project" value="InterPro"/>
</dbReference>
<protein>
    <submittedName>
        <fullName evidence="17">Endonuclease VIII</fullName>
    </submittedName>
</protein>
<keyword evidence="8" id="KW-0862">Zinc</keyword>
<name>A0A1R1LBC8_9MICC</name>
<dbReference type="GO" id="GO:0003684">
    <property type="term" value="F:damaged DNA binding"/>
    <property type="evidence" value="ECO:0007669"/>
    <property type="project" value="InterPro"/>
</dbReference>
<evidence type="ECO:0000256" key="9">
    <source>
        <dbReference type="ARBA" id="ARBA00023125"/>
    </source>
</evidence>
<feature type="domain" description="FPG-type" evidence="15">
    <location>
        <begin position="252"/>
        <end position="286"/>
    </location>
</feature>
<dbReference type="STRING" id="554083.BKD30_07515"/>
<dbReference type="SMART" id="SM00898">
    <property type="entry name" value="Fapy_DNA_glyco"/>
    <property type="match status" value="1"/>
</dbReference>
<evidence type="ECO:0000256" key="11">
    <source>
        <dbReference type="ARBA" id="ARBA00023239"/>
    </source>
</evidence>
<evidence type="ECO:0000256" key="13">
    <source>
        <dbReference type="ARBA" id="ARBA00023295"/>
    </source>
</evidence>
<dbReference type="PROSITE" id="PS51068">
    <property type="entry name" value="FPG_CAT"/>
    <property type="match status" value="1"/>
</dbReference>
<comment type="caution">
    <text evidence="17">The sequence shown here is derived from an EMBL/GenBank/DDBJ whole genome shotgun (WGS) entry which is preliminary data.</text>
</comment>
<keyword evidence="11" id="KW-0456">Lyase</keyword>
<dbReference type="PANTHER" id="PTHR22993">
    <property type="entry name" value="FORMAMIDOPYRIMIDINE-DNA GLYCOSYLASE"/>
    <property type="match status" value="1"/>
</dbReference>
<evidence type="ECO:0000256" key="6">
    <source>
        <dbReference type="ARBA" id="ARBA00022771"/>
    </source>
</evidence>
<organism evidence="17 18">
    <name type="scientific">Tersicoccus phoenicis</name>
    <dbReference type="NCBI Taxonomy" id="554083"/>
    <lineage>
        <taxon>Bacteria</taxon>
        <taxon>Bacillati</taxon>
        <taxon>Actinomycetota</taxon>
        <taxon>Actinomycetes</taxon>
        <taxon>Micrococcales</taxon>
        <taxon>Micrococcaceae</taxon>
        <taxon>Tersicoccus</taxon>
    </lineage>
</organism>
<keyword evidence="17" id="KW-0540">Nuclease</keyword>
<dbReference type="InterPro" id="IPR012319">
    <property type="entry name" value="FPG_cat"/>
</dbReference>
<dbReference type="GO" id="GO:0016829">
    <property type="term" value="F:lyase activity"/>
    <property type="evidence" value="ECO:0007669"/>
    <property type="project" value="UniProtKB-KW"/>
</dbReference>
<dbReference type="Gene3D" id="3.20.190.10">
    <property type="entry name" value="MutM-like, N-terminal"/>
    <property type="match status" value="1"/>
</dbReference>
<keyword evidence="10" id="KW-0234">DNA repair</keyword>
<dbReference type="SMART" id="SM01232">
    <property type="entry name" value="H2TH"/>
    <property type="match status" value="1"/>
</dbReference>
<feature type="domain" description="Formamidopyrimidine-DNA glycosylase catalytic" evidence="16">
    <location>
        <begin position="2"/>
        <end position="95"/>
    </location>
</feature>
<dbReference type="OrthoDB" id="9800855at2"/>
<comment type="catalytic activity">
    <reaction evidence="1">
        <text>Hydrolysis of DNA containing ring-opened 7-methylguanine residues, releasing 2,6-diamino-4-hydroxy-5-(N-methyl)formamidopyrimidine.</text>
        <dbReference type="EC" id="3.2.2.23"/>
    </reaction>
</comment>
<keyword evidence="5" id="KW-0227">DNA damage</keyword>
<dbReference type="EMBL" id="MRDE01000046">
    <property type="protein sequence ID" value="OMH24837.1"/>
    <property type="molecule type" value="Genomic_DNA"/>
</dbReference>
<reference evidence="17 18" key="1">
    <citation type="submission" date="2016-12" db="EMBL/GenBank/DDBJ databases">
        <title>Draft genome of Tersicoccus phoenicis 1P05MA.</title>
        <authorList>
            <person name="Nakajima Y."/>
            <person name="Yoshizawa S."/>
            <person name="Nakamura K."/>
            <person name="Ogura Y."/>
            <person name="Hayashi T."/>
            <person name="Kogure K."/>
        </authorList>
    </citation>
    <scope>NUCLEOTIDE SEQUENCE [LARGE SCALE GENOMIC DNA]</scope>
    <source>
        <strain evidence="17 18">1p05MA</strain>
    </source>
</reference>
<keyword evidence="4" id="KW-0479">Metal-binding</keyword>
<dbReference type="RefSeq" id="WP_076703646.1">
    <property type="nucleotide sequence ID" value="NZ_MRDE01000046.1"/>
</dbReference>
<evidence type="ECO:0000256" key="14">
    <source>
        <dbReference type="PROSITE-ProRule" id="PRU00391"/>
    </source>
</evidence>
<keyword evidence="7" id="KW-0378">Hydrolase</keyword>
<dbReference type="GO" id="GO:0003906">
    <property type="term" value="F:DNA-(apurinic or apyrimidinic site) endonuclease activity"/>
    <property type="evidence" value="ECO:0007669"/>
    <property type="project" value="InterPro"/>
</dbReference>
<sequence>MPEMPQVQALVDFLDVRLVHRVAPDGEVLDGGAHVTGVTLGSFAVLKTAVPPLDAIAGAEITGVARFGKYVDLDCDGVHLVFHLARAGWLRWLAHPPARPLRPGGKGPVALRLEVDGASDGGTGFELTEAGTKKSLAVYVVSDPTDVPGLATLGPEALTLSADDFARLLTDHRGQIKGLLRDQSVIAGIGNAYSDEILHAAKLSPFAIAAKLSNEEVGRLYTAMRTTLDAAIAASAGKPAAELKDSKRSSMAVHGRTGEACPVCGDIVQEVSFADSSLQYCPTCQTGGKPLADRRTSRFLK</sequence>
<dbReference type="Gene3D" id="1.10.8.50">
    <property type="match status" value="1"/>
</dbReference>
<dbReference type="InterPro" id="IPR015886">
    <property type="entry name" value="H2TH_FPG"/>
</dbReference>
<keyword evidence="18" id="KW-1185">Reference proteome</keyword>
<comment type="cofactor">
    <cofactor evidence="2">
        <name>Zn(2+)</name>
        <dbReference type="ChEBI" id="CHEBI:29105"/>
    </cofactor>
</comment>
<evidence type="ECO:0000256" key="1">
    <source>
        <dbReference type="ARBA" id="ARBA00001668"/>
    </source>
</evidence>
<comment type="similarity">
    <text evidence="3">Belongs to the FPG family.</text>
</comment>
<dbReference type="SUPFAM" id="SSF81624">
    <property type="entry name" value="N-terminal domain of MutM-like DNA repair proteins"/>
    <property type="match status" value="1"/>
</dbReference>
<dbReference type="CDD" id="cd08973">
    <property type="entry name" value="BaFpgNei_N_1"/>
    <property type="match status" value="1"/>
</dbReference>
<dbReference type="Pfam" id="PF06827">
    <property type="entry name" value="zf-FPG_IleRS"/>
    <property type="match status" value="1"/>
</dbReference>
<accession>A0A1R1LBC8</accession>
<gene>
    <name evidence="17" type="ORF">BKD30_07515</name>
</gene>
<dbReference type="SUPFAM" id="SSF57716">
    <property type="entry name" value="Glucocorticoid receptor-like (DNA-binding domain)"/>
    <property type="match status" value="1"/>
</dbReference>
<dbReference type="InterPro" id="IPR035937">
    <property type="entry name" value="FPG_N"/>
</dbReference>
<proteinExistence type="inferred from homology"/>
<evidence type="ECO:0000256" key="2">
    <source>
        <dbReference type="ARBA" id="ARBA00001947"/>
    </source>
</evidence>
<evidence type="ECO:0000259" key="16">
    <source>
        <dbReference type="PROSITE" id="PS51068"/>
    </source>
</evidence>
<dbReference type="InterPro" id="IPR010663">
    <property type="entry name" value="Znf_FPG/IleRS"/>
</dbReference>
<evidence type="ECO:0000313" key="18">
    <source>
        <dbReference type="Proteomes" id="UP000187085"/>
    </source>
</evidence>
<dbReference type="PROSITE" id="PS51066">
    <property type="entry name" value="ZF_FPG_2"/>
    <property type="match status" value="1"/>
</dbReference>
<dbReference type="GO" id="GO:0008270">
    <property type="term" value="F:zinc ion binding"/>
    <property type="evidence" value="ECO:0007669"/>
    <property type="project" value="UniProtKB-KW"/>
</dbReference>
<keyword evidence="17" id="KW-0255">Endonuclease</keyword>
<dbReference type="InterPro" id="IPR010979">
    <property type="entry name" value="Ribosomal_uS13-like_H2TH"/>
</dbReference>
<dbReference type="AlphaFoldDB" id="A0A1R1LBC8"/>
<dbReference type="PANTHER" id="PTHR22993:SF9">
    <property type="entry name" value="FORMAMIDOPYRIMIDINE-DNA GLYCOSYLASE"/>
    <property type="match status" value="1"/>
</dbReference>
<evidence type="ECO:0000256" key="3">
    <source>
        <dbReference type="ARBA" id="ARBA00009409"/>
    </source>
</evidence>
<keyword evidence="9" id="KW-0238">DNA-binding</keyword>
<evidence type="ECO:0000313" key="17">
    <source>
        <dbReference type="EMBL" id="OMH24837.1"/>
    </source>
</evidence>
<evidence type="ECO:0000256" key="12">
    <source>
        <dbReference type="ARBA" id="ARBA00023268"/>
    </source>
</evidence>
<dbReference type="Pfam" id="PF06831">
    <property type="entry name" value="H2TH"/>
    <property type="match status" value="1"/>
</dbReference>
<dbReference type="InterPro" id="IPR000214">
    <property type="entry name" value="Znf_DNA_glyclase/AP_lyase"/>
</dbReference>
<evidence type="ECO:0000256" key="7">
    <source>
        <dbReference type="ARBA" id="ARBA00022801"/>
    </source>
</evidence>
<evidence type="ECO:0000256" key="5">
    <source>
        <dbReference type="ARBA" id="ARBA00022763"/>
    </source>
</evidence>
<dbReference type="Pfam" id="PF01149">
    <property type="entry name" value="Fapy_DNA_glyco"/>
    <property type="match status" value="1"/>
</dbReference>
<evidence type="ECO:0000256" key="10">
    <source>
        <dbReference type="ARBA" id="ARBA00023204"/>
    </source>
</evidence>
<keyword evidence="6 14" id="KW-0863">Zinc-finger</keyword>
<evidence type="ECO:0000259" key="15">
    <source>
        <dbReference type="PROSITE" id="PS51066"/>
    </source>
</evidence>
<keyword evidence="12" id="KW-0511">Multifunctional enzyme</keyword>
<dbReference type="SUPFAM" id="SSF46946">
    <property type="entry name" value="S13-like H2TH domain"/>
    <property type="match status" value="1"/>
</dbReference>
<evidence type="ECO:0000256" key="8">
    <source>
        <dbReference type="ARBA" id="ARBA00022833"/>
    </source>
</evidence>
<dbReference type="Proteomes" id="UP000187085">
    <property type="component" value="Unassembled WGS sequence"/>
</dbReference>
<evidence type="ECO:0000256" key="4">
    <source>
        <dbReference type="ARBA" id="ARBA00022723"/>
    </source>
</evidence>